<evidence type="ECO:0000256" key="3">
    <source>
        <dbReference type="ARBA" id="ARBA00023136"/>
    </source>
</evidence>
<evidence type="ECO:0000313" key="9">
    <source>
        <dbReference type="Proteomes" id="UP000005709"/>
    </source>
</evidence>
<proteinExistence type="inferred from homology"/>
<dbReference type="OrthoDB" id="9810567at2"/>
<dbReference type="AlphaFoldDB" id="C8PDW8"/>
<keyword evidence="2 5" id="KW-0132">Cell division</keyword>
<dbReference type="HAMAP" id="MF_02033">
    <property type="entry name" value="FtsA"/>
    <property type="match status" value="1"/>
</dbReference>
<evidence type="ECO:0000256" key="4">
    <source>
        <dbReference type="ARBA" id="ARBA00023306"/>
    </source>
</evidence>
<evidence type="ECO:0000256" key="6">
    <source>
        <dbReference type="PIRNR" id="PIRNR003101"/>
    </source>
</evidence>
<evidence type="ECO:0000256" key="2">
    <source>
        <dbReference type="ARBA" id="ARBA00022618"/>
    </source>
</evidence>
<dbReference type="Gene3D" id="3.30.420.40">
    <property type="match status" value="2"/>
</dbReference>
<keyword evidence="1 5" id="KW-1003">Cell membrane</keyword>
<evidence type="ECO:0000256" key="5">
    <source>
        <dbReference type="HAMAP-Rule" id="MF_02033"/>
    </source>
</evidence>
<keyword evidence="9" id="KW-1185">Reference proteome</keyword>
<dbReference type="EMBL" id="ACYG01000005">
    <property type="protein sequence ID" value="EEV18841.1"/>
    <property type="molecule type" value="Genomic_DNA"/>
</dbReference>
<dbReference type="PIRSF" id="PIRSF003101">
    <property type="entry name" value="FtsA"/>
    <property type="match status" value="1"/>
</dbReference>
<dbReference type="InterPro" id="IPR050696">
    <property type="entry name" value="FtsA/MreB"/>
</dbReference>
<dbReference type="InterPro" id="IPR020823">
    <property type="entry name" value="Cell_div_FtsA"/>
</dbReference>
<dbReference type="NCBIfam" id="TIGR01174">
    <property type="entry name" value="ftsA"/>
    <property type="match status" value="1"/>
</dbReference>
<dbReference type="InterPro" id="IPR003494">
    <property type="entry name" value="SHS2_FtsA"/>
</dbReference>
<dbReference type="RefSeq" id="WP_005869051.1">
    <property type="nucleotide sequence ID" value="NZ_ACYG01000005.1"/>
</dbReference>
<sequence>MSEYILGLDIGSTKIRAIIAKNDGIFTVLGVGGADTLGIKKGVITNIEQAAGSIKQAVKAAVKGAGRSYDKAIISISGSYAKSVKSRGVITMENEIGLDEIKRAMQVAEAQANVPSDSVILHVLPYDFRVDEQEHIEDPLGMSGTRLEVSTHIVIAPESSIKNLKKSVEMAGVKVDNIVLSGYASSISTLSKDEKELGVVLIDMGGATCDIVIHLGNSLRYNDVVMFGSNNVTNDLSRALHTPLPYAENIKITYNDLINQGNSEVELPALGDSESENHIISLEIISQVILARVKETFDMIADKIERSGYKDRIGAGIVITGGMAKLDDVRDLAAIVFDNTSVRVARAKSVGGLHEIADDISNSCALGLCMYGFGEFTPYEMDSNGKLRYKDEVINKAPKRNVNEYYEKEVSKAIEKEGVRADSGVAKKEDLNIQLPKKDGQNFFNKIWSSMKNWF</sequence>
<evidence type="ECO:0000259" key="7">
    <source>
        <dbReference type="SMART" id="SM00842"/>
    </source>
</evidence>
<feature type="domain" description="SHS2" evidence="7">
    <location>
        <begin position="5"/>
        <end position="189"/>
    </location>
</feature>
<keyword evidence="4 5" id="KW-0131">Cell cycle</keyword>
<dbReference type="Pfam" id="PF14450">
    <property type="entry name" value="FtsA"/>
    <property type="match status" value="1"/>
</dbReference>
<dbReference type="PANTHER" id="PTHR32432">
    <property type="entry name" value="CELL DIVISION PROTEIN FTSA-RELATED"/>
    <property type="match status" value="1"/>
</dbReference>
<dbReference type="CDD" id="cd24048">
    <property type="entry name" value="ASKHA_NBD_FtsA"/>
    <property type="match status" value="1"/>
</dbReference>
<evidence type="ECO:0000256" key="1">
    <source>
        <dbReference type="ARBA" id="ARBA00022475"/>
    </source>
</evidence>
<keyword evidence="3 5" id="KW-0472">Membrane</keyword>
<name>C8PDW8_9BACT</name>
<dbReference type="Pfam" id="PF02491">
    <property type="entry name" value="SHS2_FTSA"/>
    <property type="match status" value="1"/>
</dbReference>
<comment type="caution">
    <text evidence="8">The sequence shown here is derived from an EMBL/GenBank/DDBJ whole genome shotgun (WGS) entry which is preliminary data.</text>
</comment>
<comment type="similarity">
    <text evidence="5 6">Belongs to the FtsA/MreB family.</text>
</comment>
<dbReference type="GO" id="GO:0032153">
    <property type="term" value="C:cell division site"/>
    <property type="evidence" value="ECO:0007669"/>
    <property type="project" value="UniProtKB-UniRule"/>
</dbReference>
<comment type="function">
    <text evidence="5 6">Cell division protein that is involved in the assembly of the Z ring. May serve as a membrane anchor for the Z ring.</text>
</comment>
<comment type="subcellular location">
    <subcellularLocation>
        <location evidence="5">Cell membrane</location>
        <topology evidence="5">Peripheral membrane protein</topology>
        <orientation evidence="5">Cytoplasmic side</orientation>
    </subcellularLocation>
    <text evidence="5">Localizes to the Z ring in an FtsZ-dependent manner. Targeted to the membrane through a conserved C-terminal amphipathic helix.</text>
</comment>
<organism evidence="8 9">
    <name type="scientific">Campylobacter gracilis RM3268</name>
    <dbReference type="NCBI Taxonomy" id="553220"/>
    <lineage>
        <taxon>Bacteria</taxon>
        <taxon>Pseudomonadati</taxon>
        <taxon>Campylobacterota</taxon>
        <taxon>Epsilonproteobacteria</taxon>
        <taxon>Campylobacterales</taxon>
        <taxon>Campylobacteraceae</taxon>
        <taxon>Campylobacter</taxon>
    </lineage>
</organism>
<comment type="subunit">
    <text evidence="5">Self-interacts. Interacts with FtsZ.</text>
</comment>
<dbReference type="GO" id="GO:0043093">
    <property type="term" value="P:FtsZ-dependent cytokinesis"/>
    <property type="evidence" value="ECO:0007669"/>
    <property type="project" value="UniProtKB-UniRule"/>
</dbReference>
<protein>
    <recommendedName>
        <fullName evidence="5 6">Cell division protein FtsA</fullName>
    </recommendedName>
</protein>
<dbReference type="GO" id="GO:0009898">
    <property type="term" value="C:cytoplasmic side of plasma membrane"/>
    <property type="evidence" value="ECO:0007669"/>
    <property type="project" value="UniProtKB-UniRule"/>
</dbReference>
<dbReference type="SUPFAM" id="SSF53067">
    <property type="entry name" value="Actin-like ATPase domain"/>
    <property type="match status" value="2"/>
</dbReference>
<gene>
    <name evidence="5 8" type="primary">ftsA</name>
    <name evidence="8" type="ORF">CAMGR0001_2317</name>
</gene>
<dbReference type="eggNOG" id="COG0849">
    <property type="taxonomic scope" value="Bacteria"/>
</dbReference>
<dbReference type="InterPro" id="IPR043129">
    <property type="entry name" value="ATPase_NBD"/>
</dbReference>
<dbReference type="STRING" id="824.CGRAC_1282"/>
<dbReference type="SMART" id="SM00842">
    <property type="entry name" value="FtsA"/>
    <property type="match status" value="1"/>
</dbReference>
<evidence type="ECO:0000313" key="8">
    <source>
        <dbReference type="EMBL" id="EEV18841.1"/>
    </source>
</evidence>
<reference evidence="8 9" key="1">
    <citation type="submission" date="2009-07" db="EMBL/GenBank/DDBJ databases">
        <authorList>
            <person name="Madupu R."/>
            <person name="Sebastian Y."/>
            <person name="Durkin A.S."/>
            <person name="Torralba M."/>
            <person name="Methe B."/>
            <person name="Sutton G.G."/>
            <person name="Strausberg R.L."/>
            <person name="Nelson K.E."/>
        </authorList>
    </citation>
    <scope>NUCLEOTIDE SEQUENCE [LARGE SCALE GENOMIC DNA]</scope>
    <source>
        <strain evidence="8 9">RM3268</strain>
    </source>
</reference>
<accession>C8PDW8</accession>
<dbReference type="PANTHER" id="PTHR32432:SF4">
    <property type="entry name" value="CELL DIVISION PROTEIN FTSA"/>
    <property type="match status" value="1"/>
</dbReference>
<dbReference type="Proteomes" id="UP000005709">
    <property type="component" value="Unassembled WGS sequence"/>
</dbReference>